<dbReference type="EMBL" id="CAMXCT020004890">
    <property type="protein sequence ID" value="CAL1164059.1"/>
    <property type="molecule type" value="Genomic_DNA"/>
</dbReference>
<reference evidence="8" key="1">
    <citation type="submission" date="2022-10" db="EMBL/GenBank/DDBJ databases">
        <authorList>
            <person name="Chen Y."/>
            <person name="Dougan E. K."/>
            <person name="Chan C."/>
            <person name="Rhodes N."/>
            <person name="Thang M."/>
        </authorList>
    </citation>
    <scope>NUCLEOTIDE SEQUENCE</scope>
</reference>
<dbReference type="EMBL" id="CAMXCT010004890">
    <property type="protein sequence ID" value="CAI4010684.1"/>
    <property type="molecule type" value="Genomic_DNA"/>
</dbReference>
<evidence type="ECO:0000256" key="2">
    <source>
        <dbReference type="ARBA" id="ARBA00022771"/>
    </source>
</evidence>
<comment type="caution">
    <text evidence="8">The sequence shown here is derived from an EMBL/GenBank/DDBJ whole genome shotgun (WGS) entry which is preliminary data.</text>
</comment>
<dbReference type="EMBL" id="CAMXCT030004890">
    <property type="protein sequence ID" value="CAL4797996.1"/>
    <property type="molecule type" value="Genomic_DNA"/>
</dbReference>
<evidence type="ECO:0000313" key="9">
    <source>
        <dbReference type="EMBL" id="CAL4797996.1"/>
    </source>
</evidence>
<dbReference type="Proteomes" id="UP001152797">
    <property type="component" value="Unassembled WGS sequence"/>
</dbReference>
<dbReference type="InterPro" id="IPR013083">
    <property type="entry name" value="Znf_RING/FYVE/PHD"/>
</dbReference>
<dbReference type="GO" id="GO:0008270">
    <property type="term" value="F:zinc ion binding"/>
    <property type="evidence" value="ECO:0007669"/>
    <property type="project" value="UniProtKB-KW"/>
</dbReference>
<keyword evidence="1" id="KW-0479">Metal-binding</keyword>
<feature type="domain" description="B box-type" evidence="7">
    <location>
        <begin position="307"/>
        <end position="343"/>
    </location>
</feature>
<evidence type="ECO:0000313" key="10">
    <source>
        <dbReference type="Proteomes" id="UP001152797"/>
    </source>
</evidence>
<dbReference type="InterPro" id="IPR000315">
    <property type="entry name" value="Znf_B-box"/>
</dbReference>
<feature type="domain" description="B box-type" evidence="7">
    <location>
        <begin position="247"/>
        <end position="294"/>
    </location>
</feature>
<evidence type="ECO:0000256" key="1">
    <source>
        <dbReference type="ARBA" id="ARBA00022723"/>
    </source>
</evidence>
<reference evidence="9 10" key="2">
    <citation type="submission" date="2024-05" db="EMBL/GenBank/DDBJ databases">
        <authorList>
            <person name="Chen Y."/>
            <person name="Shah S."/>
            <person name="Dougan E. K."/>
            <person name="Thang M."/>
            <person name="Chan C."/>
        </authorList>
    </citation>
    <scope>NUCLEOTIDE SEQUENCE [LARGE SCALE GENOMIC DNA]</scope>
</reference>
<dbReference type="PROSITE" id="PS50119">
    <property type="entry name" value="ZF_BBOX"/>
    <property type="match status" value="2"/>
</dbReference>
<dbReference type="PROSITE" id="PS00518">
    <property type="entry name" value="ZF_RING_1"/>
    <property type="match status" value="1"/>
</dbReference>
<dbReference type="PANTHER" id="PTHR25462:SF296">
    <property type="entry name" value="MEIOTIC P26, ISOFORM F"/>
    <property type="match status" value="1"/>
</dbReference>
<feature type="region of interest" description="Disordered" evidence="5">
    <location>
        <begin position="558"/>
        <end position="580"/>
    </location>
</feature>
<sequence>MPWLLWNLSMQGIQPRGARSWQLATHGRSLLSRLAMALPEAGRVRPISPKKQAQADKMRWKAGHLGHLGGILENDASAGAAKAVVRTAAQTGSLSSRLDSYGFAPRSVGEAVVKPSVKSLDRNTAEVCPEIDSLVHQLTSGKGEFFDYIDDGPSQVGCVMCMRNLHETALYEGRHEVKVLWSVSNKKIPRPCFHSVCAACLQSLASSEGDAFDCPRCGRRTQKMQALHQYLPNFDMLHNIDSQKVAQSDFLCEECVSGYRAETYCEECIMNLCESCTKQHRRRRASASHILVKLLGQGPQGEVLNIHRAQYCAIHRTSRYELYCEDCERLICNECARNDHQHHAYKLPSATLIEKHRQRVKDIIEALCNKLLDDQALLKLLGQSLDSSEMACMQARSNITAAFDELKLAAEQRCAELLEQLQEQSREPMSALIKEKEICSTSLVDIWCVIDFMEKVNQHGTDVEVLMARGHRTFRDPIGSQKFQEWKDLCQAPAANFQRSFVALPDHDADSMLRSLASFGSLKLNPLAWETSAFSNGPLKLIAGQTWADVLEDSEELQQLQSPIRTPEEHSESAGSEVPGRRVRLGRRLRRLRPATNLHGSAWHRLRGCLRIWKWNPRRSNWRRMWTRRHSHRRARSVVVAGDPEERAERRLWAPKPLETAATCCDMLRLCSP</sequence>
<dbReference type="Gene3D" id="3.30.160.60">
    <property type="entry name" value="Classic Zinc Finger"/>
    <property type="match status" value="1"/>
</dbReference>
<evidence type="ECO:0000256" key="5">
    <source>
        <dbReference type="SAM" id="MobiDB-lite"/>
    </source>
</evidence>
<gene>
    <name evidence="8" type="ORF">C1SCF055_LOCUS35927</name>
</gene>
<dbReference type="CDD" id="cd19757">
    <property type="entry name" value="Bbox1"/>
    <property type="match status" value="1"/>
</dbReference>
<keyword evidence="10" id="KW-1185">Reference proteome</keyword>
<dbReference type="PROSITE" id="PS50089">
    <property type="entry name" value="ZF_RING_2"/>
    <property type="match status" value="1"/>
</dbReference>
<dbReference type="InterPro" id="IPR017907">
    <property type="entry name" value="Znf_RING_CS"/>
</dbReference>
<dbReference type="AlphaFoldDB" id="A0A9P1DKP9"/>
<organism evidence="8">
    <name type="scientific">Cladocopium goreaui</name>
    <dbReference type="NCBI Taxonomy" id="2562237"/>
    <lineage>
        <taxon>Eukaryota</taxon>
        <taxon>Sar</taxon>
        <taxon>Alveolata</taxon>
        <taxon>Dinophyceae</taxon>
        <taxon>Suessiales</taxon>
        <taxon>Symbiodiniaceae</taxon>
        <taxon>Cladocopium</taxon>
    </lineage>
</organism>
<dbReference type="Gene3D" id="3.30.40.10">
    <property type="entry name" value="Zinc/RING finger domain, C3HC4 (zinc finger)"/>
    <property type="match status" value="1"/>
</dbReference>
<evidence type="ECO:0000259" key="6">
    <source>
        <dbReference type="PROSITE" id="PS50089"/>
    </source>
</evidence>
<evidence type="ECO:0000313" key="8">
    <source>
        <dbReference type="EMBL" id="CAI4010684.1"/>
    </source>
</evidence>
<evidence type="ECO:0000259" key="7">
    <source>
        <dbReference type="PROSITE" id="PS50119"/>
    </source>
</evidence>
<proteinExistence type="predicted"/>
<feature type="domain" description="RING-type" evidence="6">
    <location>
        <begin position="158"/>
        <end position="217"/>
    </location>
</feature>
<dbReference type="InterPro" id="IPR047153">
    <property type="entry name" value="TRIM45/56/19-like"/>
</dbReference>
<keyword evidence="3" id="KW-0862">Zinc</keyword>
<dbReference type="Pfam" id="PF00643">
    <property type="entry name" value="zf-B_box"/>
    <property type="match status" value="1"/>
</dbReference>
<dbReference type="InterPro" id="IPR001841">
    <property type="entry name" value="Znf_RING"/>
</dbReference>
<dbReference type="PANTHER" id="PTHR25462">
    <property type="entry name" value="BONUS, ISOFORM C-RELATED"/>
    <property type="match status" value="1"/>
</dbReference>
<dbReference type="CDD" id="cd19756">
    <property type="entry name" value="Bbox2"/>
    <property type="match status" value="1"/>
</dbReference>
<dbReference type="SMART" id="SM00336">
    <property type="entry name" value="BBOX"/>
    <property type="match status" value="2"/>
</dbReference>
<keyword evidence="2 4" id="KW-0863">Zinc-finger</keyword>
<protein>
    <submittedName>
        <fullName evidence="9">E3 ubiquitin-protein ligase TRIM33</fullName>
    </submittedName>
</protein>
<evidence type="ECO:0000256" key="4">
    <source>
        <dbReference type="PROSITE-ProRule" id="PRU00024"/>
    </source>
</evidence>
<accession>A0A9P1DKP9</accession>
<dbReference type="OrthoDB" id="342730at2759"/>
<dbReference type="SUPFAM" id="SSF57845">
    <property type="entry name" value="B-box zinc-binding domain"/>
    <property type="match status" value="1"/>
</dbReference>
<evidence type="ECO:0000256" key="3">
    <source>
        <dbReference type="ARBA" id="ARBA00022833"/>
    </source>
</evidence>
<dbReference type="GO" id="GO:0061630">
    <property type="term" value="F:ubiquitin protein ligase activity"/>
    <property type="evidence" value="ECO:0007669"/>
    <property type="project" value="TreeGrafter"/>
</dbReference>
<name>A0A9P1DKP9_9DINO</name>